<organism evidence="1 2">
    <name type="scientific">Papio anubis</name>
    <name type="common">Olive baboon</name>
    <dbReference type="NCBI Taxonomy" id="9555"/>
    <lineage>
        <taxon>Eukaryota</taxon>
        <taxon>Metazoa</taxon>
        <taxon>Chordata</taxon>
        <taxon>Craniata</taxon>
        <taxon>Vertebrata</taxon>
        <taxon>Euteleostomi</taxon>
        <taxon>Mammalia</taxon>
        <taxon>Eutheria</taxon>
        <taxon>Euarchontoglires</taxon>
        <taxon>Primates</taxon>
        <taxon>Haplorrhini</taxon>
        <taxon>Catarrhini</taxon>
        <taxon>Cercopithecidae</taxon>
        <taxon>Cercopithecinae</taxon>
        <taxon>Papio</taxon>
    </lineage>
</organism>
<dbReference type="PANTHER" id="PTHR12138:SF162">
    <property type="entry name" value="CHROMOSOME UNDETERMINED SCAFFOLD_275, WHOLE GENOME SHOTGUN SEQUENCE"/>
    <property type="match status" value="1"/>
</dbReference>
<dbReference type="Proteomes" id="UP000028761">
    <property type="component" value="Chromosome 1"/>
</dbReference>
<accession>A0A8I5N415</accession>
<dbReference type="GeneTree" id="ENSGT01150000286943"/>
<dbReference type="PANTHER" id="PTHR12138">
    <property type="entry name" value="PRIMATE-EXPANDED PROTEIN FAMILY"/>
    <property type="match status" value="1"/>
</dbReference>
<name>A0A8I5N415_PAPAN</name>
<dbReference type="Ensembl" id="ENSPANT00000065626.1">
    <property type="protein sequence ID" value="ENSPANP00000051386.1"/>
    <property type="gene ID" value="ENSPANG00000045430.1"/>
</dbReference>
<keyword evidence="2" id="KW-1185">Reference proteome</keyword>
<proteinExistence type="predicted"/>
<evidence type="ECO:0000313" key="2">
    <source>
        <dbReference type="Proteomes" id="UP000028761"/>
    </source>
</evidence>
<reference evidence="1" key="3">
    <citation type="submission" date="2025-09" db="UniProtKB">
        <authorList>
            <consortium name="Ensembl"/>
        </authorList>
    </citation>
    <scope>IDENTIFICATION</scope>
</reference>
<reference evidence="1 2" key="1">
    <citation type="submission" date="2012-03" db="EMBL/GenBank/DDBJ databases">
        <title>Whole Genome Assembly of Papio anubis.</title>
        <authorList>
            <person name="Liu Y.L."/>
            <person name="Abraham K.A."/>
            <person name="Akbar H.A."/>
            <person name="Ali S.A."/>
            <person name="Anosike U.A."/>
            <person name="Aqrawi P.A."/>
            <person name="Arias F.A."/>
            <person name="Attaway T.A."/>
            <person name="Awwad R.A."/>
            <person name="Babu C.B."/>
            <person name="Bandaranaike D.B."/>
            <person name="Battles P.B."/>
            <person name="Bell A.B."/>
            <person name="Beltran B.B."/>
            <person name="Berhane-Mersha D.B."/>
            <person name="Bess C.B."/>
            <person name="Bickham C.B."/>
            <person name="Bolden T.B."/>
            <person name="Carter K.C."/>
            <person name="Chau D.C."/>
            <person name="Chavez A.C."/>
            <person name="Clerc-Blankenburg K.C."/>
            <person name="Coyle M.C."/>
            <person name="Dao M.D."/>
            <person name="Davila M.L.D."/>
            <person name="Davy-Carroll L.D."/>
            <person name="Denson S.D."/>
            <person name="Dinh H.D."/>
            <person name="Fernandez S.F."/>
            <person name="Fernando P.F."/>
            <person name="Forbes L.F."/>
            <person name="Francis C.F."/>
            <person name="Francisco L.F."/>
            <person name="Fu Q.F."/>
            <person name="Garcia-Iii R.G."/>
            <person name="Garrett T.G."/>
            <person name="Gross S.G."/>
            <person name="Gubbala S.G."/>
            <person name="Hirani K.H."/>
            <person name="Hogues M.H."/>
            <person name="Hollins B.H."/>
            <person name="Jackson L.J."/>
            <person name="Javaid M.J."/>
            <person name="Jhangiani S.J."/>
            <person name="Johnson A.J."/>
            <person name="Johnson B.J."/>
            <person name="Jones J.J."/>
            <person name="Joshi V.J."/>
            <person name="Kalu J.K."/>
            <person name="Khan N.K."/>
            <person name="Korchina V.K."/>
            <person name="Kovar C.K."/>
            <person name="Lago L.L."/>
            <person name="Lara F.L."/>
            <person name="Le T.-K.L."/>
            <person name="Lee S.L."/>
            <person name="Legall-Iii F.L."/>
            <person name="Lemon S.L."/>
            <person name="Liu J.L."/>
            <person name="Liu Y.-S.L."/>
            <person name="Liyanage D.L."/>
            <person name="Lopez J.L."/>
            <person name="Lorensuhewa L.L."/>
            <person name="Mata R.M."/>
            <person name="Mathew T.M."/>
            <person name="Mercado C.M."/>
            <person name="Mercado I.M."/>
            <person name="Morales K.M."/>
            <person name="Morgan M.M."/>
            <person name="Munidasa M.M."/>
            <person name="Ngo D.N."/>
            <person name="Nguyen L.N."/>
            <person name="Nguyen T.N."/>
            <person name="Nguyen N.N."/>
            <person name="Obregon M.O."/>
            <person name="Okwuonu G.O."/>
            <person name="Ongeri F.O."/>
            <person name="Onwere C.O."/>
            <person name="Osifeso I.O."/>
            <person name="Parra A.P."/>
            <person name="Patil S.P."/>
            <person name="Perez A.P."/>
            <person name="Perez Y.P."/>
            <person name="Pham C.P."/>
            <person name="Pu L.-L.P."/>
            <person name="Puazo M.P."/>
            <person name="Quiroz J.Q."/>
            <person name="Rouhana J.R."/>
            <person name="Ruiz M.R."/>
            <person name="Ruiz S.-J.R."/>
            <person name="Saada N.S."/>
            <person name="Santibanez J.S."/>
            <person name="Scheel M.S."/>
            <person name="Schneider B.S."/>
            <person name="Simmons D.S."/>
            <person name="Sisson I.S."/>
            <person name="Tang L.-Y.T."/>
            <person name="Thornton R.T."/>
            <person name="Tisius J.T."/>
            <person name="Toledanes G.T."/>
            <person name="Trejos Z.T."/>
            <person name="Usmani K.U."/>
            <person name="Varghese R.V."/>
            <person name="Vattathil S.V."/>
            <person name="Vee V.V."/>
            <person name="Walker D.W."/>
            <person name="Weissenberger G.W."/>
            <person name="White C.W."/>
            <person name="Williams A.W."/>
            <person name="Woodworth J.W."/>
            <person name="Wright R.W."/>
            <person name="Zhu Y.Z."/>
            <person name="Han Y.H."/>
            <person name="Newsham I.N."/>
            <person name="Nazareth L.N."/>
            <person name="Worley K.W."/>
            <person name="Muzny D.M."/>
            <person name="Rogers J.R."/>
            <person name="Gibbs R.G."/>
        </authorList>
    </citation>
    <scope>NUCLEOTIDE SEQUENCE [LARGE SCALE GENOMIC DNA]</scope>
</reference>
<evidence type="ECO:0000313" key="1">
    <source>
        <dbReference type="Ensembl" id="ENSPANP00000051386.1"/>
    </source>
</evidence>
<protein>
    <submittedName>
        <fullName evidence="1">Uncharacterized protein</fullName>
    </submittedName>
</protein>
<dbReference type="AlphaFoldDB" id="A0A8I5N415"/>
<sequence>MYISFFFVRDGVSLSPRLECNGVILAHCNGRLPGSSNSLASASQVAGITGTHHHAWLIFVSLVETRFHHVGQAGLELLTSGDPPASASQSVGITGVRHHAWPLVYFFFFFFFETESRCHPGWSAVAGSQLTASSASRVHAILLPQPLE</sequence>
<reference evidence="1" key="2">
    <citation type="submission" date="2025-08" db="UniProtKB">
        <authorList>
            <consortium name="Ensembl"/>
        </authorList>
    </citation>
    <scope>IDENTIFICATION</scope>
</reference>
<dbReference type="PRINTS" id="PR02045">
    <property type="entry name" value="F138DOMAIN"/>
</dbReference>